<dbReference type="Proteomes" id="UP000219482">
    <property type="component" value="Unassembled WGS sequence"/>
</dbReference>
<gene>
    <name evidence="2" type="ORF">SAMN06272739_2635</name>
</gene>
<dbReference type="OrthoDB" id="5194060at2"/>
<name>A0A286GZL5_9ACTN</name>
<keyword evidence="1" id="KW-0812">Transmembrane</keyword>
<organism evidence="2 3">
    <name type="scientific">Blastococcus haudaquaticus</name>
    <dbReference type="NCBI Taxonomy" id="1938745"/>
    <lineage>
        <taxon>Bacteria</taxon>
        <taxon>Bacillati</taxon>
        <taxon>Actinomycetota</taxon>
        <taxon>Actinomycetes</taxon>
        <taxon>Geodermatophilales</taxon>
        <taxon>Geodermatophilaceae</taxon>
        <taxon>Blastococcus</taxon>
    </lineage>
</organism>
<reference evidence="3" key="1">
    <citation type="submission" date="2017-09" db="EMBL/GenBank/DDBJ databases">
        <authorList>
            <person name="Varghese N."/>
            <person name="Submissions S."/>
        </authorList>
    </citation>
    <scope>NUCLEOTIDE SEQUENCE [LARGE SCALE GENOMIC DNA]</scope>
    <source>
        <strain evidence="3">DSM 44270</strain>
    </source>
</reference>
<feature type="transmembrane region" description="Helical" evidence="1">
    <location>
        <begin position="45"/>
        <end position="65"/>
    </location>
</feature>
<evidence type="ECO:0000313" key="2">
    <source>
        <dbReference type="EMBL" id="SOE00504.1"/>
    </source>
</evidence>
<evidence type="ECO:0000313" key="3">
    <source>
        <dbReference type="Proteomes" id="UP000219482"/>
    </source>
</evidence>
<protein>
    <submittedName>
        <fullName evidence="2">Uncharacterized protein</fullName>
    </submittedName>
</protein>
<sequence>MNDHDTTVLSSRLHHLADDMTPAVDVVAQVRAARARHRSRRRARLTVLAVATVTATMVVGVPIAIGTLTSSAPSEVAGPADLSTSAVPTTNDADMKRAVAEARVAAQAAQAQAALEQQAAAEAALARQAAEAAAEVPGLPVPAGWERRTFQGVTFAVPPGSRTADTIDESAEPSFMEGPSLTWNGPSLGDGEYSLVTVRLLEPFEGGLPPMDGDYFLPVVPGGTDTHAFVLTLGPDNDPIPGRTTVERTSFGVQILAGDRRVVIGGQFPAGAAGEQMARDVIASIAVT</sequence>
<dbReference type="RefSeq" id="WP_097184362.1">
    <property type="nucleotide sequence ID" value="NZ_OCNK01000003.1"/>
</dbReference>
<keyword evidence="3" id="KW-1185">Reference proteome</keyword>
<dbReference type="AlphaFoldDB" id="A0A286GZL5"/>
<keyword evidence="1" id="KW-0472">Membrane</keyword>
<proteinExistence type="predicted"/>
<dbReference type="EMBL" id="OCNK01000003">
    <property type="protein sequence ID" value="SOE00504.1"/>
    <property type="molecule type" value="Genomic_DNA"/>
</dbReference>
<accession>A0A286GZL5</accession>
<keyword evidence="1" id="KW-1133">Transmembrane helix</keyword>
<evidence type="ECO:0000256" key="1">
    <source>
        <dbReference type="SAM" id="Phobius"/>
    </source>
</evidence>